<dbReference type="Pfam" id="PF00488">
    <property type="entry name" value="MutS_V"/>
    <property type="match status" value="1"/>
</dbReference>
<dbReference type="InterPro" id="IPR000432">
    <property type="entry name" value="DNA_mismatch_repair_MutS_C"/>
</dbReference>
<evidence type="ECO:0000256" key="4">
    <source>
        <dbReference type="SAM" id="Phobius"/>
    </source>
</evidence>
<organism evidence="6">
    <name type="scientific">marine sediment metagenome</name>
    <dbReference type="NCBI Taxonomy" id="412755"/>
    <lineage>
        <taxon>unclassified sequences</taxon>
        <taxon>metagenomes</taxon>
        <taxon>ecological metagenomes</taxon>
    </lineage>
</organism>
<protein>
    <recommendedName>
        <fullName evidence="5">DNA mismatch repair proteins mutS family domain-containing protein</fullName>
    </recommendedName>
</protein>
<evidence type="ECO:0000256" key="1">
    <source>
        <dbReference type="ARBA" id="ARBA00022741"/>
    </source>
</evidence>
<name>A0A0F9UQD8_9ZZZZ</name>
<feature type="domain" description="DNA mismatch repair proteins mutS family" evidence="5">
    <location>
        <begin position="415"/>
        <end position="587"/>
    </location>
</feature>
<proteinExistence type="predicted"/>
<evidence type="ECO:0000313" key="6">
    <source>
        <dbReference type="EMBL" id="KKN63371.1"/>
    </source>
</evidence>
<dbReference type="PANTHER" id="PTHR11361:SF99">
    <property type="entry name" value="DNA MISMATCH REPAIR PROTEIN"/>
    <property type="match status" value="1"/>
</dbReference>
<sequence>MQDQFSFYQNQIQKNSEELSRVKNRLFASSMVRLAVFCASGLAVFMVFGDTKWVLAIVILTIVVFLLLVSRHTDLQYKRDKLKALIAINETEIKVLNRDFYDLPDGDAYKDPLHYFSQDIDLFGRGSLYQYTNRTVLQQGSETFAGLLKENSIDNIALKQDAIKELAQMPDWRQNFSAIGSLTKAETSSENIVRWLGGYSPFLPRFMRVLPWIFSGVSLIAFVLYFTDVIPVSLLILNLVIGLGITGRYFSKISGLTTEASKARSTFQQYNKLLTSIEETKFESEYLKTWKFAVVGQSEKTSSIIKKFADQLNSLDKNGNILYLFFANGFFLRTLSHSFQVENWILKYGDSVEKWFETIAFFDAFNSMGNFAFNHPFYTYPSLQEGRIVLQSKGAGHPLVPEEKSVLNDFEIDDEQFFIITGANMAGKSTFLRTVSLQIVMANVGLPVCASNVQYSPIKLITSMRTTDSLSDDESYFFSELKRLKFIVDEVQKDTYFIVLDEILKGTNSTDKAKGSRKFVERLVASKSTGIIATHDLSLCEVAKALPQIENHYFDAEIIDNELHFDYTFKTGICQNMNASFLLKKMEIVD</sequence>
<feature type="transmembrane region" description="Helical" evidence="4">
    <location>
        <begin position="26"/>
        <end position="47"/>
    </location>
</feature>
<evidence type="ECO:0000256" key="2">
    <source>
        <dbReference type="ARBA" id="ARBA00022840"/>
    </source>
</evidence>
<dbReference type="EMBL" id="LAZR01000592">
    <property type="protein sequence ID" value="KKN63371.1"/>
    <property type="molecule type" value="Genomic_DNA"/>
</dbReference>
<dbReference type="GO" id="GO:0006298">
    <property type="term" value="P:mismatch repair"/>
    <property type="evidence" value="ECO:0007669"/>
    <property type="project" value="InterPro"/>
</dbReference>
<comment type="caution">
    <text evidence="6">The sequence shown here is derived from an EMBL/GenBank/DDBJ whole genome shotgun (WGS) entry which is preliminary data.</text>
</comment>
<feature type="transmembrane region" description="Helical" evidence="4">
    <location>
        <begin position="209"/>
        <end position="226"/>
    </location>
</feature>
<dbReference type="SUPFAM" id="SSF52540">
    <property type="entry name" value="P-loop containing nucleoside triphosphate hydrolases"/>
    <property type="match status" value="1"/>
</dbReference>
<dbReference type="InterPro" id="IPR045076">
    <property type="entry name" value="MutS"/>
</dbReference>
<evidence type="ECO:0000259" key="5">
    <source>
        <dbReference type="SMART" id="SM00534"/>
    </source>
</evidence>
<reference evidence="6" key="1">
    <citation type="journal article" date="2015" name="Nature">
        <title>Complex archaea that bridge the gap between prokaryotes and eukaryotes.</title>
        <authorList>
            <person name="Spang A."/>
            <person name="Saw J.H."/>
            <person name="Jorgensen S.L."/>
            <person name="Zaremba-Niedzwiedzka K."/>
            <person name="Martijn J."/>
            <person name="Lind A.E."/>
            <person name="van Eijk R."/>
            <person name="Schleper C."/>
            <person name="Guy L."/>
            <person name="Ettema T.J."/>
        </authorList>
    </citation>
    <scope>NUCLEOTIDE SEQUENCE</scope>
</reference>
<dbReference type="GO" id="GO:0140664">
    <property type="term" value="F:ATP-dependent DNA damage sensor activity"/>
    <property type="evidence" value="ECO:0007669"/>
    <property type="project" value="InterPro"/>
</dbReference>
<keyword evidence="1" id="KW-0547">Nucleotide-binding</keyword>
<keyword evidence="4" id="KW-0812">Transmembrane</keyword>
<dbReference type="GO" id="GO:0005829">
    <property type="term" value="C:cytosol"/>
    <property type="evidence" value="ECO:0007669"/>
    <property type="project" value="TreeGrafter"/>
</dbReference>
<gene>
    <name evidence="6" type="ORF">LCGC14_0502560</name>
</gene>
<accession>A0A0F9UQD8</accession>
<dbReference type="GO" id="GO:0030983">
    <property type="term" value="F:mismatched DNA binding"/>
    <property type="evidence" value="ECO:0007669"/>
    <property type="project" value="InterPro"/>
</dbReference>
<keyword evidence="4" id="KW-0472">Membrane</keyword>
<keyword evidence="2" id="KW-0067">ATP-binding</keyword>
<dbReference type="InterPro" id="IPR027417">
    <property type="entry name" value="P-loop_NTPase"/>
</dbReference>
<dbReference type="Gene3D" id="3.40.50.300">
    <property type="entry name" value="P-loop containing nucleotide triphosphate hydrolases"/>
    <property type="match status" value="1"/>
</dbReference>
<keyword evidence="4" id="KW-1133">Transmembrane helix</keyword>
<dbReference type="GO" id="GO:0005524">
    <property type="term" value="F:ATP binding"/>
    <property type="evidence" value="ECO:0007669"/>
    <property type="project" value="UniProtKB-KW"/>
</dbReference>
<keyword evidence="3" id="KW-0238">DNA-binding</keyword>
<feature type="transmembrane region" description="Helical" evidence="4">
    <location>
        <begin position="53"/>
        <end position="69"/>
    </location>
</feature>
<dbReference type="PANTHER" id="PTHR11361">
    <property type="entry name" value="DNA MISMATCH REPAIR PROTEIN MUTS FAMILY MEMBER"/>
    <property type="match status" value="1"/>
</dbReference>
<dbReference type="SMART" id="SM00534">
    <property type="entry name" value="MUTSac"/>
    <property type="match status" value="1"/>
</dbReference>
<evidence type="ECO:0000256" key="3">
    <source>
        <dbReference type="ARBA" id="ARBA00023125"/>
    </source>
</evidence>
<dbReference type="AlphaFoldDB" id="A0A0F9UQD8"/>